<keyword evidence="4 6" id="KW-0998">Cell outer membrane</keyword>
<evidence type="ECO:0000256" key="6">
    <source>
        <dbReference type="HAMAP-Rule" id="MF_01186"/>
    </source>
</evidence>
<sequence length="162" mass="18326">MFKRYFLAVFIILLAGCGFKLRGTYEIPSWFNNVALINQGAQPDLHLQLKDQLQSYGIRVLSSAKGSSFMLILEKDTIQEQITSVGASTTPRQYQLIYTAVYSLIKTNGEPLLSSNQVTVTRQLTVNNNRILGSNAEETLIYSEMRRDAAMQIMNRINRKLS</sequence>
<dbReference type="AlphaFoldDB" id="A0A0W0Y3T6"/>
<organism evidence="7 8">
    <name type="scientific">Legionella quinlivanii</name>
    <dbReference type="NCBI Taxonomy" id="45073"/>
    <lineage>
        <taxon>Bacteria</taxon>
        <taxon>Pseudomonadati</taxon>
        <taxon>Pseudomonadota</taxon>
        <taxon>Gammaproteobacteria</taxon>
        <taxon>Legionellales</taxon>
        <taxon>Legionellaceae</taxon>
        <taxon>Legionella</taxon>
    </lineage>
</organism>
<accession>A0A0W0Y3T6</accession>
<gene>
    <name evidence="7" type="primary">rlpB</name>
    <name evidence="6" type="synonym">lptE</name>
    <name evidence="7" type="ORF">Lqui_0421</name>
</gene>
<dbReference type="Pfam" id="PF04390">
    <property type="entry name" value="LptE"/>
    <property type="match status" value="1"/>
</dbReference>
<dbReference type="Proteomes" id="UP000054618">
    <property type="component" value="Unassembled WGS sequence"/>
</dbReference>
<dbReference type="Gene3D" id="3.30.160.150">
    <property type="entry name" value="Lipoprotein like domain"/>
    <property type="match status" value="1"/>
</dbReference>
<evidence type="ECO:0000313" key="8">
    <source>
        <dbReference type="Proteomes" id="UP000054618"/>
    </source>
</evidence>
<comment type="function">
    <text evidence="6">Together with LptD, is involved in the assembly of lipopolysaccharide (LPS) at the surface of the outer membrane. Required for the proper assembly of LptD. Binds LPS and may serve as the LPS recognition site at the outer membrane.</text>
</comment>
<evidence type="ECO:0000256" key="3">
    <source>
        <dbReference type="ARBA" id="ARBA00023139"/>
    </source>
</evidence>
<dbReference type="PANTHER" id="PTHR38098:SF1">
    <property type="entry name" value="LPS-ASSEMBLY LIPOPROTEIN LPTE"/>
    <property type="match status" value="1"/>
</dbReference>
<dbReference type="GO" id="GO:0001530">
    <property type="term" value="F:lipopolysaccharide binding"/>
    <property type="evidence" value="ECO:0007669"/>
    <property type="project" value="TreeGrafter"/>
</dbReference>
<comment type="caution">
    <text evidence="7">The sequence shown here is derived from an EMBL/GenBank/DDBJ whole genome shotgun (WGS) entry which is preliminary data.</text>
</comment>
<dbReference type="GO" id="GO:0009279">
    <property type="term" value="C:cell outer membrane"/>
    <property type="evidence" value="ECO:0007669"/>
    <property type="project" value="UniProtKB-SubCell"/>
</dbReference>
<dbReference type="InterPro" id="IPR007485">
    <property type="entry name" value="LPS_assembly_LptE"/>
</dbReference>
<dbReference type="EMBL" id="LNYS01000006">
    <property type="protein sequence ID" value="KTD51577.1"/>
    <property type="molecule type" value="Genomic_DNA"/>
</dbReference>
<dbReference type="PATRIC" id="fig|45073.5.peg.448"/>
<dbReference type="STRING" id="45073.Lqui_0421"/>
<evidence type="ECO:0000313" key="7">
    <source>
        <dbReference type="EMBL" id="KTD51577.1"/>
    </source>
</evidence>
<keyword evidence="5 6" id="KW-0449">Lipoprotein</keyword>
<dbReference type="RefSeq" id="WP_058506546.1">
    <property type="nucleotide sequence ID" value="NZ_CAAAIK010000002.1"/>
</dbReference>
<dbReference type="HAMAP" id="MF_01186">
    <property type="entry name" value="LPS_assembly_LptE"/>
    <property type="match status" value="1"/>
</dbReference>
<keyword evidence="1 6" id="KW-0732">Signal</keyword>
<dbReference type="PROSITE" id="PS51257">
    <property type="entry name" value="PROKAR_LIPOPROTEIN"/>
    <property type="match status" value="1"/>
</dbReference>
<dbReference type="GO" id="GO:0043165">
    <property type="term" value="P:Gram-negative-bacterium-type cell outer membrane assembly"/>
    <property type="evidence" value="ECO:0007669"/>
    <property type="project" value="UniProtKB-UniRule"/>
</dbReference>
<dbReference type="GO" id="GO:1990351">
    <property type="term" value="C:transporter complex"/>
    <property type="evidence" value="ECO:0007669"/>
    <property type="project" value="TreeGrafter"/>
</dbReference>
<evidence type="ECO:0000256" key="5">
    <source>
        <dbReference type="ARBA" id="ARBA00023288"/>
    </source>
</evidence>
<comment type="subunit">
    <text evidence="6">Component of the lipopolysaccharide transport and assembly complex. Interacts with LptD.</text>
</comment>
<keyword evidence="3 6" id="KW-0564">Palmitate</keyword>
<dbReference type="PANTHER" id="PTHR38098">
    <property type="entry name" value="LPS-ASSEMBLY LIPOPROTEIN LPTE"/>
    <property type="match status" value="1"/>
</dbReference>
<dbReference type="OrthoDB" id="7349153at2"/>
<comment type="subcellular location">
    <subcellularLocation>
        <location evidence="6">Cell outer membrane</location>
        <topology evidence="6">Lipid-anchor</topology>
    </subcellularLocation>
</comment>
<name>A0A0W0Y3T6_9GAMM</name>
<dbReference type="GO" id="GO:0015920">
    <property type="term" value="P:lipopolysaccharide transport"/>
    <property type="evidence" value="ECO:0007669"/>
    <property type="project" value="TreeGrafter"/>
</dbReference>
<evidence type="ECO:0000256" key="4">
    <source>
        <dbReference type="ARBA" id="ARBA00023237"/>
    </source>
</evidence>
<protein>
    <recommendedName>
        <fullName evidence="6">LPS-assembly lipoprotein LptE</fullName>
    </recommendedName>
</protein>
<keyword evidence="2 6" id="KW-0472">Membrane</keyword>
<comment type="similarity">
    <text evidence="6">Belongs to the LptE lipoprotein family.</text>
</comment>
<keyword evidence="8" id="KW-1185">Reference proteome</keyword>
<proteinExistence type="inferred from homology"/>
<evidence type="ECO:0000256" key="2">
    <source>
        <dbReference type="ARBA" id="ARBA00023136"/>
    </source>
</evidence>
<evidence type="ECO:0000256" key="1">
    <source>
        <dbReference type="ARBA" id="ARBA00022729"/>
    </source>
</evidence>
<reference evidence="7 8" key="1">
    <citation type="submission" date="2015-11" db="EMBL/GenBank/DDBJ databases">
        <title>Genomic analysis of 38 Legionella species identifies large and diverse effector repertoires.</title>
        <authorList>
            <person name="Burstein D."/>
            <person name="Amaro F."/>
            <person name="Zusman T."/>
            <person name="Lifshitz Z."/>
            <person name="Cohen O."/>
            <person name="Gilbert J.A."/>
            <person name="Pupko T."/>
            <person name="Shuman H.A."/>
            <person name="Segal G."/>
        </authorList>
    </citation>
    <scope>NUCLEOTIDE SEQUENCE [LARGE SCALE GENOMIC DNA]</scope>
    <source>
        <strain evidence="7 8">CDC#1442-AUS-E</strain>
    </source>
</reference>